<dbReference type="EMBL" id="UGTP01000003">
    <property type="protein sequence ID" value="SUC37660.1"/>
    <property type="molecule type" value="Genomic_DNA"/>
</dbReference>
<dbReference type="Proteomes" id="UP000254235">
    <property type="component" value="Unassembled WGS sequence"/>
</dbReference>
<gene>
    <name evidence="2" type="ORF">NCTC13043_02156</name>
</gene>
<proteinExistence type="predicted"/>
<dbReference type="InterPro" id="IPR026444">
    <property type="entry name" value="Secre_tail"/>
</dbReference>
<sequence>MKKASLLMLLLFFFCGMQADDVKLLGDDTYSLAISPNGKYVVGYNPSKIRSGVGTESFVYNVGSGALKWITTDSSDDWKTCGMFRDVNDFGMLCGSVKDLEHYIDFYGTTAPTNIAAVFEDGKIVKLPYGDLDMSKIKQHEDGTFATSLSNDGKVVVGYCKCSNFAFAYPLKWTCTANGNWKMEKLALPSGYEYGIAISVSADGHTIAGLAMGGGQAIACYWIDGTCYTVKCKDEDAELAKLKQMRMIDMSANGKYFIFSLSSRSDYRLFEVEKGTYRILPTFESNEQMRIPTVADNGDVFGAITYDAFSMGGMSYRNFWYQYSSDRIFDFTYYLYLFNQQLRLPFPLNYEAQAQAFPAAVSADGNIIAGNKDVNVASGQTPKAWIVGVSKHEIEIPATPNKPKATSTGLHKVELSWEMEKEKYKQLTLKGYNVYCDGDKIVTLNELKNEMKVTLNDVYAGYRKFAIEAIYTDKQGKELLSPRSNPNEIAIPENYSFPLFENFERSSLQANYWTTTREYGDLADTEWIVAAQVGHMGTMGLTSGACTLQPYSSRMVSRPIDATHVNNVKCSFLALCNEENVQGNKEPDLTKDTLSVDYSIDGGKSWNVVKEWTVKELPHLEGILTFDLTKQVAGKVFQIQFRKHGKGGVSYYFYLDNIMIGSGNNVDAPEGFTGKIIDNNVFLMWKNNKNSYLLNYLFEPEAPGYTLGNEGNELIGANKFTPNELAPYNGKYLTSVTTYLNYYDDVDEEKGIHAAVVVFEDGKLVCEQEIENISFNENITQKLNKPIKIDGSKELIVGIKIHDYDADQIPLTYESSTYFVAGKSDIYSEDNGKTWQTVHDFYGNDTEKGSCCWRITGNITDNPDDVVEQEDDGLVGYNIFRNGIQLNNTCIPCESTRYIDRKPIDKAEYIVVAYYNDGRESTPTIPFVANLTNEIKPVINKSILTVNKNEIKLNAKGKLSLYAVNGQLIAKEKQGAIQLKGIPSGIYIVLIEYNNQKLTQKIIINN</sequence>
<dbReference type="SUPFAM" id="SSF82171">
    <property type="entry name" value="DPP6 N-terminal domain-like"/>
    <property type="match status" value="1"/>
</dbReference>
<dbReference type="InterPro" id="IPR013783">
    <property type="entry name" value="Ig-like_fold"/>
</dbReference>
<dbReference type="AlphaFoldDB" id="A0A379G9F5"/>
<dbReference type="GeneID" id="78571790"/>
<feature type="chain" id="PRO_5016988103" evidence="1">
    <location>
        <begin position="20"/>
        <end position="1006"/>
    </location>
</feature>
<dbReference type="OrthoDB" id="1055306at2"/>
<organism evidence="2 3">
    <name type="scientific">Prevotella pallens</name>
    <dbReference type="NCBI Taxonomy" id="60133"/>
    <lineage>
        <taxon>Bacteria</taxon>
        <taxon>Pseudomonadati</taxon>
        <taxon>Bacteroidota</taxon>
        <taxon>Bacteroidia</taxon>
        <taxon>Bacteroidales</taxon>
        <taxon>Prevotellaceae</taxon>
        <taxon>Prevotella</taxon>
    </lineage>
</organism>
<dbReference type="Gene3D" id="2.60.120.260">
    <property type="entry name" value="Galactose-binding domain-like"/>
    <property type="match status" value="1"/>
</dbReference>
<evidence type="ECO:0000256" key="1">
    <source>
        <dbReference type="SAM" id="SignalP"/>
    </source>
</evidence>
<protein>
    <submittedName>
        <fullName evidence="2">Por secretion system C-terminal sorting domain</fullName>
    </submittedName>
</protein>
<dbReference type="Gene3D" id="2.60.40.10">
    <property type="entry name" value="Immunoglobulins"/>
    <property type="match status" value="1"/>
</dbReference>
<dbReference type="RefSeq" id="WP_115084074.1">
    <property type="nucleotide sequence ID" value="NZ_UGTP01000003.1"/>
</dbReference>
<feature type="signal peptide" evidence="1">
    <location>
        <begin position="1"/>
        <end position="19"/>
    </location>
</feature>
<dbReference type="NCBIfam" id="TIGR04183">
    <property type="entry name" value="Por_Secre_tail"/>
    <property type="match status" value="1"/>
</dbReference>
<accession>A0A379G9F5</accession>
<evidence type="ECO:0000313" key="2">
    <source>
        <dbReference type="EMBL" id="SUC37660.1"/>
    </source>
</evidence>
<evidence type="ECO:0000313" key="3">
    <source>
        <dbReference type="Proteomes" id="UP000254235"/>
    </source>
</evidence>
<reference evidence="2 3" key="1">
    <citation type="submission" date="2018-06" db="EMBL/GenBank/DDBJ databases">
        <authorList>
            <consortium name="Pathogen Informatics"/>
            <person name="Doyle S."/>
        </authorList>
    </citation>
    <scope>NUCLEOTIDE SEQUENCE [LARGE SCALE GENOMIC DNA]</scope>
    <source>
        <strain evidence="2 3">NCTC13043</strain>
    </source>
</reference>
<keyword evidence="1" id="KW-0732">Signal</keyword>
<name>A0A379G9F5_9BACT</name>